<evidence type="ECO:0000256" key="2">
    <source>
        <dbReference type="ARBA" id="ARBA00022723"/>
    </source>
</evidence>
<dbReference type="SUPFAM" id="SSF53187">
    <property type="entry name" value="Zn-dependent exopeptidases"/>
    <property type="match status" value="1"/>
</dbReference>
<dbReference type="InterPro" id="IPR055438">
    <property type="entry name" value="AstE_AspA_cat"/>
</dbReference>
<feature type="domain" description="Succinylglutamate desuccinylase/Aspartoacylase catalytic" evidence="5">
    <location>
        <begin position="28"/>
        <end position="212"/>
    </location>
</feature>
<reference evidence="6 7" key="1">
    <citation type="submission" date="2019-11" db="EMBL/GenBank/DDBJ databases">
        <authorList>
            <person name="Li X.-J."/>
            <person name="Feng X.-M."/>
        </authorList>
    </citation>
    <scope>NUCLEOTIDE SEQUENCE [LARGE SCALE GENOMIC DNA]</scope>
    <source>
        <strain evidence="6 7">XMNu-373</strain>
    </source>
</reference>
<dbReference type="RefSeq" id="WP_162448643.1">
    <property type="nucleotide sequence ID" value="NZ_WLZY01000001.1"/>
</dbReference>
<keyword evidence="3" id="KW-0378">Hydrolase</keyword>
<keyword evidence="4" id="KW-0862">Zinc</keyword>
<sequence length="323" mass="33459">MTSQHFTGIHQQVLPGDVVLTTVSGRRPGPVLALLGGVHGDEDEGVLAVLRTIREVATAPLSGTLLAVAPANPGAWAASSRLNPLDGGNLARSFPGVPGQGPTDTVAAALTEHVISVAHALIDLHSAGLRYRMPLMSGFCQGGPESSRSQQLAEAFGAPVIWAHPRTAPGRSLSAAAEHGVPAIYAECSGGGSIRSRELDAYVSGVRSVMAALAMLPSEYAHAGGFQTRVSGSGDLDQGAQAPGHGLFVSSVRAGAVVTRDTEIGRLYGYDGDLLRIITAPGDGMVMFLRRQARTQQGDVLYVMAAVDTDNQVVTSRPEEAAQ</sequence>
<evidence type="ECO:0000256" key="1">
    <source>
        <dbReference type="ARBA" id="ARBA00001947"/>
    </source>
</evidence>
<dbReference type="Pfam" id="PF24827">
    <property type="entry name" value="AstE_AspA_cat"/>
    <property type="match status" value="1"/>
</dbReference>
<dbReference type="PANTHER" id="PTHR37326:SF1">
    <property type="entry name" value="BLL3975 PROTEIN"/>
    <property type="match status" value="1"/>
</dbReference>
<dbReference type="PANTHER" id="PTHR37326">
    <property type="entry name" value="BLL3975 PROTEIN"/>
    <property type="match status" value="1"/>
</dbReference>
<keyword evidence="2" id="KW-0479">Metal-binding</keyword>
<dbReference type="GO" id="GO:0016788">
    <property type="term" value="F:hydrolase activity, acting on ester bonds"/>
    <property type="evidence" value="ECO:0007669"/>
    <property type="project" value="InterPro"/>
</dbReference>
<dbReference type="Proteomes" id="UP000460435">
    <property type="component" value="Unassembled WGS sequence"/>
</dbReference>
<evidence type="ECO:0000313" key="6">
    <source>
        <dbReference type="EMBL" id="NDL55995.1"/>
    </source>
</evidence>
<gene>
    <name evidence="6" type="ORF">F7O44_02800</name>
</gene>
<protein>
    <recommendedName>
        <fullName evidence="5">Succinylglutamate desuccinylase/Aspartoacylase catalytic domain-containing protein</fullName>
    </recommendedName>
</protein>
<comment type="caution">
    <text evidence="6">The sequence shown here is derived from an EMBL/GenBank/DDBJ whole genome shotgun (WGS) entry which is preliminary data.</text>
</comment>
<keyword evidence="7" id="KW-1185">Reference proteome</keyword>
<organism evidence="6 7">
    <name type="scientific">Phytoactinopolyspora mesophila</name>
    <dbReference type="NCBI Taxonomy" id="2650750"/>
    <lineage>
        <taxon>Bacteria</taxon>
        <taxon>Bacillati</taxon>
        <taxon>Actinomycetota</taxon>
        <taxon>Actinomycetes</taxon>
        <taxon>Jiangellales</taxon>
        <taxon>Jiangellaceae</taxon>
        <taxon>Phytoactinopolyspora</taxon>
    </lineage>
</organism>
<dbReference type="PIRSF" id="PIRSF039012">
    <property type="entry name" value="ASP"/>
    <property type="match status" value="1"/>
</dbReference>
<dbReference type="InterPro" id="IPR043795">
    <property type="entry name" value="N-alpha-Ac-DABA-like"/>
</dbReference>
<proteinExistence type="predicted"/>
<dbReference type="EMBL" id="WLZY01000001">
    <property type="protein sequence ID" value="NDL55995.1"/>
    <property type="molecule type" value="Genomic_DNA"/>
</dbReference>
<dbReference type="GO" id="GO:0016811">
    <property type="term" value="F:hydrolase activity, acting on carbon-nitrogen (but not peptide) bonds, in linear amides"/>
    <property type="evidence" value="ECO:0007669"/>
    <property type="project" value="InterPro"/>
</dbReference>
<name>A0A7K3LY92_9ACTN</name>
<comment type="cofactor">
    <cofactor evidence="1">
        <name>Zn(2+)</name>
        <dbReference type="ChEBI" id="CHEBI:29105"/>
    </cofactor>
</comment>
<dbReference type="AlphaFoldDB" id="A0A7K3LY92"/>
<accession>A0A7K3LY92</accession>
<dbReference type="Gene3D" id="3.40.630.10">
    <property type="entry name" value="Zn peptidases"/>
    <property type="match status" value="1"/>
</dbReference>
<evidence type="ECO:0000313" key="7">
    <source>
        <dbReference type="Proteomes" id="UP000460435"/>
    </source>
</evidence>
<dbReference type="InterPro" id="IPR053138">
    <property type="entry name" value="N-alpha-Ac-DABA_deacetylase"/>
</dbReference>
<evidence type="ECO:0000256" key="4">
    <source>
        <dbReference type="ARBA" id="ARBA00022833"/>
    </source>
</evidence>
<evidence type="ECO:0000256" key="3">
    <source>
        <dbReference type="ARBA" id="ARBA00022801"/>
    </source>
</evidence>
<dbReference type="GO" id="GO:0046872">
    <property type="term" value="F:metal ion binding"/>
    <property type="evidence" value="ECO:0007669"/>
    <property type="project" value="UniProtKB-KW"/>
</dbReference>
<dbReference type="CDD" id="cd06230">
    <property type="entry name" value="M14_ASTE_ASPA_like"/>
    <property type="match status" value="1"/>
</dbReference>
<evidence type="ECO:0000259" key="5">
    <source>
        <dbReference type="Pfam" id="PF24827"/>
    </source>
</evidence>